<dbReference type="RefSeq" id="WP_172108083.1">
    <property type="nucleotide sequence ID" value="NZ_JABFDN010000001.1"/>
</dbReference>
<proteinExistence type="predicted"/>
<comment type="caution">
    <text evidence="1">The sequence shown here is derived from an EMBL/GenBank/DDBJ whole genome shotgun (WGS) entry which is preliminary data.</text>
</comment>
<evidence type="ECO:0000313" key="1">
    <source>
        <dbReference type="EMBL" id="NPU63536.1"/>
    </source>
</evidence>
<evidence type="ECO:0000313" key="2">
    <source>
        <dbReference type="Proteomes" id="UP000886476"/>
    </source>
</evidence>
<protein>
    <submittedName>
        <fullName evidence="1">Uncharacterized protein</fullName>
    </submittedName>
</protein>
<gene>
    <name evidence="1" type="ORF">HL667_00825</name>
</gene>
<reference evidence="1" key="1">
    <citation type="submission" date="2020-05" db="EMBL/GenBank/DDBJ databases">
        <title>Nod-independent and nitrogen-fixing Bradyrhizobium aeschynomene sp. nov. isolated from nodules of Aeschynomene indica.</title>
        <authorList>
            <person name="Zhang Z."/>
        </authorList>
    </citation>
    <scope>NUCLEOTIDE SEQUENCE</scope>
    <source>
        <strain evidence="1">83012</strain>
    </source>
</reference>
<name>A0ABX2C5I4_9BRAD</name>
<dbReference type="Proteomes" id="UP000886476">
    <property type="component" value="Unassembled WGS sequence"/>
</dbReference>
<sequence length="148" mass="16270">MSTAELRLAYERDEDGTGKIIAVARAGAFAGRGEAWFGNDLDAFLKELRSFPLSSEKPPMIEGGYYDGKGSLAECHVRIIVKPHDMKGTLLVHADLATLVQHTPDFDVQNCASIRFLTEYAELDRFAAEFGEMLKGRREVATLMGATS</sequence>
<keyword evidence="2" id="KW-1185">Reference proteome</keyword>
<accession>A0ABX2C5I4</accession>
<dbReference type="EMBL" id="JABFDN010000001">
    <property type="protein sequence ID" value="NPU63536.1"/>
    <property type="molecule type" value="Genomic_DNA"/>
</dbReference>
<organism evidence="1 2">
    <name type="scientific">Bradyrhizobium aeschynomenes</name>
    <dbReference type="NCBI Taxonomy" id="2734909"/>
    <lineage>
        <taxon>Bacteria</taxon>
        <taxon>Pseudomonadati</taxon>
        <taxon>Pseudomonadota</taxon>
        <taxon>Alphaproteobacteria</taxon>
        <taxon>Hyphomicrobiales</taxon>
        <taxon>Nitrobacteraceae</taxon>
        <taxon>Bradyrhizobium</taxon>
    </lineage>
</organism>